<dbReference type="AlphaFoldDB" id="A0A2U1M5L4"/>
<keyword evidence="2" id="KW-1185">Reference proteome</keyword>
<reference evidence="1 2" key="1">
    <citation type="journal article" date="2018" name="Mol. Plant">
        <title>The genome of Artemisia annua provides insight into the evolution of Asteraceae family and artemisinin biosynthesis.</title>
        <authorList>
            <person name="Shen Q."/>
            <person name="Zhang L."/>
            <person name="Liao Z."/>
            <person name="Wang S."/>
            <person name="Yan T."/>
            <person name="Shi P."/>
            <person name="Liu M."/>
            <person name="Fu X."/>
            <person name="Pan Q."/>
            <person name="Wang Y."/>
            <person name="Lv Z."/>
            <person name="Lu X."/>
            <person name="Zhang F."/>
            <person name="Jiang W."/>
            <person name="Ma Y."/>
            <person name="Chen M."/>
            <person name="Hao X."/>
            <person name="Li L."/>
            <person name="Tang Y."/>
            <person name="Lv G."/>
            <person name="Zhou Y."/>
            <person name="Sun X."/>
            <person name="Brodelius P.E."/>
            <person name="Rose J.K.C."/>
            <person name="Tang K."/>
        </authorList>
    </citation>
    <scope>NUCLEOTIDE SEQUENCE [LARGE SCALE GENOMIC DNA]</scope>
    <source>
        <strain evidence="2">cv. Huhao1</strain>
        <tissue evidence="1">Leaf</tissue>
    </source>
</reference>
<name>A0A2U1M5L4_ARTAN</name>
<dbReference type="Proteomes" id="UP000245207">
    <property type="component" value="Unassembled WGS sequence"/>
</dbReference>
<dbReference type="OrthoDB" id="1686607at2759"/>
<organism evidence="1 2">
    <name type="scientific">Artemisia annua</name>
    <name type="common">Sweet wormwood</name>
    <dbReference type="NCBI Taxonomy" id="35608"/>
    <lineage>
        <taxon>Eukaryota</taxon>
        <taxon>Viridiplantae</taxon>
        <taxon>Streptophyta</taxon>
        <taxon>Embryophyta</taxon>
        <taxon>Tracheophyta</taxon>
        <taxon>Spermatophyta</taxon>
        <taxon>Magnoliopsida</taxon>
        <taxon>eudicotyledons</taxon>
        <taxon>Gunneridae</taxon>
        <taxon>Pentapetalae</taxon>
        <taxon>asterids</taxon>
        <taxon>campanulids</taxon>
        <taxon>Asterales</taxon>
        <taxon>Asteraceae</taxon>
        <taxon>Asteroideae</taxon>
        <taxon>Anthemideae</taxon>
        <taxon>Artemisiinae</taxon>
        <taxon>Artemisia</taxon>
    </lineage>
</organism>
<evidence type="ECO:0000313" key="1">
    <source>
        <dbReference type="EMBL" id="PWA56519.1"/>
    </source>
</evidence>
<sequence>MVCEAHESDVDIGIPAVMLPHDDVASLIIREEYHLTAKDGNLHSKVMVHPVYSVLQDILNRTFLNLYALDQALLRWDPSGAIEPISASDELRLTNDVPEPQTFGTSLRLDHIADAEIAHKIRMLYRLRYSLAVFLSQLYVEIDKFGKTMTPNSDKPFGTLLITTDDYFSKLEASICFYSKPLSFDKLADYRKLWPNVNTWDEKWSDDNTEEAITVFNENLNKLDMYISMMYNVYVSYLYALEDTIC</sequence>
<evidence type="ECO:0000313" key="2">
    <source>
        <dbReference type="Proteomes" id="UP000245207"/>
    </source>
</evidence>
<proteinExistence type="predicted"/>
<gene>
    <name evidence="1" type="ORF">CTI12_AA417900</name>
</gene>
<protein>
    <submittedName>
        <fullName evidence="1">Protein DGS1, mitochondrial</fullName>
    </submittedName>
</protein>
<accession>A0A2U1M5L4</accession>
<comment type="caution">
    <text evidence="1">The sequence shown here is derived from an EMBL/GenBank/DDBJ whole genome shotgun (WGS) entry which is preliminary data.</text>
</comment>
<dbReference type="STRING" id="35608.A0A2U1M5L4"/>
<dbReference type="EMBL" id="PKPP01006432">
    <property type="protein sequence ID" value="PWA56519.1"/>
    <property type="molecule type" value="Genomic_DNA"/>
</dbReference>